<dbReference type="InterPro" id="IPR040442">
    <property type="entry name" value="Pyrv_kinase-like_dom_sf"/>
</dbReference>
<dbReference type="GO" id="GO:0000287">
    <property type="term" value="F:magnesium ion binding"/>
    <property type="evidence" value="ECO:0007669"/>
    <property type="project" value="TreeGrafter"/>
</dbReference>
<protein>
    <submittedName>
        <fullName evidence="5">HpcH/HpaI aldolase/citrate lyase family protein</fullName>
    </submittedName>
</protein>
<dbReference type="InterPro" id="IPR015813">
    <property type="entry name" value="Pyrv/PenolPyrv_kinase-like_dom"/>
</dbReference>
<reference evidence="6" key="1">
    <citation type="submission" date="2016-10" db="EMBL/GenBank/DDBJ databases">
        <authorList>
            <person name="Varghese N."/>
            <person name="Submissions S."/>
        </authorList>
    </citation>
    <scope>NUCLEOTIDE SEQUENCE [LARGE SCALE GENOMIC DNA]</scope>
    <source>
        <strain evidence="6">CGMCC 4.6856</strain>
    </source>
</reference>
<name>A0A1H9K1N2_9ACTN</name>
<dbReference type="OrthoDB" id="9808769at2"/>
<dbReference type="EMBL" id="FOFA01000007">
    <property type="protein sequence ID" value="SEQ93000.1"/>
    <property type="molecule type" value="Genomic_DNA"/>
</dbReference>
<dbReference type="Proteomes" id="UP000198504">
    <property type="component" value="Unassembled WGS sequence"/>
</dbReference>
<evidence type="ECO:0000256" key="2">
    <source>
        <dbReference type="ARBA" id="ARBA00022723"/>
    </source>
</evidence>
<dbReference type="PANTHER" id="PTHR32308">
    <property type="entry name" value="LYASE BETA SUBUNIT, PUTATIVE (AFU_ORTHOLOGUE AFUA_4G13030)-RELATED"/>
    <property type="match status" value="1"/>
</dbReference>
<keyword evidence="6" id="KW-1185">Reference proteome</keyword>
<evidence type="ECO:0000313" key="5">
    <source>
        <dbReference type="EMBL" id="SEQ93000.1"/>
    </source>
</evidence>
<dbReference type="GO" id="GO:0006107">
    <property type="term" value="P:oxaloacetate metabolic process"/>
    <property type="evidence" value="ECO:0007669"/>
    <property type="project" value="TreeGrafter"/>
</dbReference>
<dbReference type="Pfam" id="PF22484">
    <property type="entry name" value="DUF6986"/>
    <property type="match status" value="1"/>
</dbReference>
<dbReference type="SUPFAM" id="SSF51621">
    <property type="entry name" value="Phosphoenolpyruvate/pyruvate domain"/>
    <property type="match status" value="1"/>
</dbReference>
<evidence type="ECO:0000313" key="6">
    <source>
        <dbReference type="Proteomes" id="UP000198504"/>
    </source>
</evidence>
<keyword evidence="3" id="KW-0460">Magnesium</keyword>
<sequence>MTDRGLAGTLLGGTFLDNAFLDEADARLAQTDAHLARAYPGGRGQRQPVHTVYVPGPRYTADLPRRWGSEAAALLDQHGGIDALTALVGLPDDVAERVAPRVVAKLASEPVEDLRIDFEDGYGRPGDAQEDADVVRAATALAGALREGRAPAFVGIRFKCFEAPTRRRGLRTLDLFLATLLEHGELPDGLRLTLPKVSTASQVDVMVDACAAIERAAGLPEGRLGFEVQVETPPLVLGADGRNEVAAALHAGAGRVTGLHYGTYDYSASLEVAAEQQSMAHPAADHAKLVMQTAAAETGVQLSDGSTNVLPVGDADAVRHAWRLHHDLVRRSLERAYYQGWDLHPGQLPTRFLATFAFFAGGFDRAAGRLRAYLQRDEGGVLDEPATARALARFVDRGVSCGAVDEETLRGATGLDRTALARLAQPKSDTESLRAPVPPLEEEHA</sequence>
<dbReference type="RefSeq" id="WP_091182769.1">
    <property type="nucleotide sequence ID" value="NZ_FOFA01000007.1"/>
</dbReference>
<dbReference type="Gene3D" id="3.20.20.60">
    <property type="entry name" value="Phosphoenolpyruvate-binding domains"/>
    <property type="match status" value="1"/>
</dbReference>
<accession>A0A1H9K1N2</accession>
<gene>
    <name evidence="5" type="ORF">SAMN05421756_10733</name>
</gene>
<proteinExistence type="predicted"/>
<keyword evidence="2" id="KW-0479">Metal-binding</keyword>
<evidence type="ECO:0000256" key="4">
    <source>
        <dbReference type="SAM" id="MobiDB-lite"/>
    </source>
</evidence>
<dbReference type="GO" id="GO:0016829">
    <property type="term" value="F:lyase activity"/>
    <property type="evidence" value="ECO:0007669"/>
    <property type="project" value="UniProtKB-KW"/>
</dbReference>
<organism evidence="5 6">
    <name type="scientific">Microlunatus flavus</name>
    <dbReference type="NCBI Taxonomy" id="1036181"/>
    <lineage>
        <taxon>Bacteria</taxon>
        <taxon>Bacillati</taxon>
        <taxon>Actinomycetota</taxon>
        <taxon>Actinomycetes</taxon>
        <taxon>Propionibacteriales</taxon>
        <taxon>Propionibacteriaceae</taxon>
        <taxon>Microlunatus</taxon>
    </lineage>
</organism>
<dbReference type="STRING" id="1036181.SAMN05421756_10733"/>
<dbReference type="PANTHER" id="PTHR32308:SF10">
    <property type="entry name" value="CITRATE LYASE SUBUNIT BETA"/>
    <property type="match status" value="1"/>
</dbReference>
<feature type="region of interest" description="Disordered" evidence="4">
    <location>
        <begin position="425"/>
        <end position="445"/>
    </location>
</feature>
<evidence type="ECO:0000256" key="1">
    <source>
        <dbReference type="ARBA" id="ARBA00001946"/>
    </source>
</evidence>
<keyword evidence="5" id="KW-0456">Lyase</keyword>
<comment type="cofactor">
    <cofactor evidence="1">
        <name>Mg(2+)</name>
        <dbReference type="ChEBI" id="CHEBI:18420"/>
    </cofactor>
</comment>
<dbReference type="AlphaFoldDB" id="A0A1H9K1N2"/>
<evidence type="ECO:0000256" key="3">
    <source>
        <dbReference type="ARBA" id="ARBA00022842"/>
    </source>
</evidence>
<dbReference type="InterPro" id="IPR054255">
    <property type="entry name" value="DUF6986"/>
</dbReference>